<evidence type="ECO:0000313" key="8">
    <source>
        <dbReference type="EMBL" id="KAL3830118.1"/>
    </source>
</evidence>
<comment type="similarity">
    <text evidence="1 6">Belongs to the glycosyl hydrolase 1 family.</text>
</comment>
<evidence type="ECO:0000256" key="1">
    <source>
        <dbReference type="ARBA" id="ARBA00010838"/>
    </source>
</evidence>
<dbReference type="AlphaFoldDB" id="A0ABD3T163"/>
<feature type="active site" description="Nucleophile" evidence="5">
    <location>
        <position position="426"/>
    </location>
</feature>
<evidence type="ECO:0000313" key="9">
    <source>
        <dbReference type="Proteomes" id="UP001634393"/>
    </source>
</evidence>
<evidence type="ECO:0008006" key="10">
    <source>
        <dbReference type="Google" id="ProtNLM"/>
    </source>
</evidence>
<dbReference type="Proteomes" id="UP001634393">
    <property type="component" value="Unassembled WGS sequence"/>
</dbReference>
<dbReference type="GO" id="GO:0009821">
    <property type="term" value="P:alkaloid biosynthetic process"/>
    <property type="evidence" value="ECO:0007669"/>
    <property type="project" value="UniProtKB-ARBA"/>
</dbReference>
<keyword evidence="4 7" id="KW-0326">Glycosidase</keyword>
<accession>A0ABD3T163</accession>
<evidence type="ECO:0000256" key="5">
    <source>
        <dbReference type="PROSITE-ProRule" id="PRU10055"/>
    </source>
</evidence>
<dbReference type="Gene3D" id="3.20.20.80">
    <property type="entry name" value="Glycosidases"/>
    <property type="match status" value="1"/>
</dbReference>
<protein>
    <recommendedName>
        <fullName evidence="10">Beta-glucosidase</fullName>
    </recommendedName>
</protein>
<keyword evidence="2" id="KW-0017">Alkaloid metabolism</keyword>
<name>A0ABD3T163_9LAMI</name>
<dbReference type="GO" id="GO:0008422">
    <property type="term" value="F:beta-glucosidase activity"/>
    <property type="evidence" value="ECO:0007669"/>
    <property type="project" value="UniProtKB-ARBA"/>
</dbReference>
<evidence type="ECO:0000256" key="7">
    <source>
        <dbReference type="RuleBase" id="RU004468"/>
    </source>
</evidence>
<proteinExistence type="inferred from homology"/>
<reference evidence="8 9" key="1">
    <citation type="submission" date="2024-12" db="EMBL/GenBank/DDBJ databases">
        <title>The unique morphological basis and parallel evolutionary history of personate flowers in Penstemon.</title>
        <authorList>
            <person name="Depatie T.H."/>
            <person name="Wessinger C.A."/>
        </authorList>
    </citation>
    <scope>NUCLEOTIDE SEQUENCE [LARGE SCALE GENOMIC DNA]</scope>
    <source>
        <strain evidence="8">WTNN_2</strain>
        <tissue evidence="8">Leaf</tissue>
    </source>
</reference>
<dbReference type="FunFam" id="3.20.20.80:FF:000022">
    <property type="entry name" value="Beta-glucosidase 11"/>
    <property type="match status" value="1"/>
</dbReference>
<keyword evidence="9" id="KW-1185">Reference proteome</keyword>
<dbReference type="InterPro" id="IPR001360">
    <property type="entry name" value="Glyco_hydro_1"/>
</dbReference>
<dbReference type="InterPro" id="IPR017853">
    <property type="entry name" value="GH"/>
</dbReference>
<dbReference type="InterPro" id="IPR018120">
    <property type="entry name" value="Glyco_hydro_1_AS"/>
</dbReference>
<keyword evidence="3 7" id="KW-0378">Hydrolase</keyword>
<gene>
    <name evidence="8" type="ORF">ACJIZ3_018920</name>
</gene>
<dbReference type="PANTHER" id="PTHR10353:SF137">
    <property type="entry name" value="MYROSINASE 3-RELATED"/>
    <property type="match status" value="1"/>
</dbReference>
<evidence type="ECO:0000256" key="2">
    <source>
        <dbReference type="ARBA" id="ARBA00022589"/>
    </source>
</evidence>
<dbReference type="Pfam" id="PF00232">
    <property type="entry name" value="Glyco_hydro_1"/>
    <property type="match status" value="1"/>
</dbReference>
<evidence type="ECO:0000256" key="4">
    <source>
        <dbReference type="ARBA" id="ARBA00023295"/>
    </source>
</evidence>
<sequence length="551" mass="62702">MADEDQVQVSRYAATKITRHDFPKDFVFGCATSAYQVEGAYDADGKSMSNWDAYTLRRPECISDGSNGCIAIDHYNKYKEDVLLMKKLGLDAYRFSISWSRVLPGGRLSSGVNKDGVKYYNDLIDFCLDNEIEPYVTLFHFELPQCLEDEYGGFLSPKIVQDFGEFAELCFWEFGDRVKHWITLNEPWTFSYSAYVAGTYPPGRGVTTNEHLRSLSNGAVMHRGIHLTGPHTRSLLTNSAGDPGTEPYIAAHHLILSHASAVDIYRKQFQAVQGGKIGITNMSNWFEPLNDTEEDKAAAQRAVDFMWGWFMSPIVHGDYPPVMRKLVGKRLPTFTPEETKLIQGSYDFIGLNYYTTNYVTSSPTTPPNSKPSYKTDQQAEHCTEKNGIPIGEKPGSIWFFIVPRGIYGLLVHTKDKYNDPLIYITENGMSEANNNKLTVTEARKDDLRVSCYQDHLTYTKQAIEYGVNVKAYFLWSMFDNYEWAEGYTARFGIFYIDFANRLARHPKASAFWWMNFLNKNLAAPVARSKRQVKGSEEQYESVKRVLKTGKA</sequence>
<organism evidence="8 9">
    <name type="scientific">Penstemon smallii</name>
    <dbReference type="NCBI Taxonomy" id="265156"/>
    <lineage>
        <taxon>Eukaryota</taxon>
        <taxon>Viridiplantae</taxon>
        <taxon>Streptophyta</taxon>
        <taxon>Embryophyta</taxon>
        <taxon>Tracheophyta</taxon>
        <taxon>Spermatophyta</taxon>
        <taxon>Magnoliopsida</taxon>
        <taxon>eudicotyledons</taxon>
        <taxon>Gunneridae</taxon>
        <taxon>Pentapetalae</taxon>
        <taxon>asterids</taxon>
        <taxon>lamiids</taxon>
        <taxon>Lamiales</taxon>
        <taxon>Plantaginaceae</taxon>
        <taxon>Cheloneae</taxon>
        <taxon>Penstemon</taxon>
    </lineage>
</organism>
<evidence type="ECO:0000256" key="3">
    <source>
        <dbReference type="ARBA" id="ARBA00022801"/>
    </source>
</evidence>
<dbReference type="SUPFAM" id="SSF51445">
    <property type="entry name" value="(Trans)glycosidases"/>
    <property type="match status" value="1"/>
</dbReference>
<dbReference type="PROSITE" id="PS00653">
    <property type="entry name" value="GLYCOSYL_HYDROL_F1_2"/>
    <property type="match status" value="1"/>
</dbReference>
<dbReference type="EMBL" id="JBJXBP010000005">
    <property type="protein sequence ID" value="KAL3830118.1"/>
    <property type="molecule type" value="Genomic_DNA"/>
</dbReference>
<dbReference type="PROSITE" id="PS00572">
    <property type="entry name" value="GLYCOSYL_HYDROL_F1_1"/>
    <property type="match status" value="1"/>
</dbReference>
<comment type="caution">
    <text evidence="8">The sequence shown here is derived from an EMBL/GenBank/DDBJ whole genome shotgun (WGS) entry which is preliminary data.</text>
</comment>
<evidence type="ECO:0000256" key="6">
    <source>
        <dbReference type="RuleBase" id="RU003690"/>
    </source>
</evidence>
<dbReference type="InterPro" id="IPR033132">
    <property type="entry name" value="GH_1_N_CS"/>
</dbReference>
<dbReference type="PANTHER" id="PTHR10353">
    <property type="entry name" value="GLYCOSYL HYDROLASE"/>
    <property type="match status" value="1"/>
</dbReference>
<dbReference type="PRINTS" id="PR00131">
    <property type="entry name" value="GLHYDRLASE1"/>
</dbReference>